<keyword evidence="3 5" id="KW-1133">Transmembrane helix</keyword>
<evidence type="ECO:0000313" key="6">
    <source>
        <dbReference type="EMBL" id="MFC7328488.1"/>
    </source>
</evidence>
<proteinExistence type="predicted"/>
<keyword evidence="4 5" id="KW-0472">Membrane</keyword>
<comment type="caution">
    <text evidence="6">The sequence shown here is derived from an EMBL/GenBank/DDBJ whole genome shotgun (WGS) entry which is preliminary data.</text>
</comment>
<dbReference type="RefSeq" id="WP_379871146.1">
    <property type="nucleotide sequence ID" value="NZ_JBHTBH010000005.1"/>
</dbReference>
<dbReference type="EMBL" id="JBHTBH010000005">
    <property type="protein sequence ID" value="MFC7328488.1"/>
    <property type="molecule type" value="Genomic_DNA"/>
</dbReference>
<reference evidence="7" key="1">
    <citation type="journal article" date="2019" name="Int. J. Syst. Evol. Microbiol.">
        <title>The Global Catalogue of Microorganisms (GCM) 10K type strain sequencing project: providing services to taxonomists for standard genome sequencing and annotation.</title>
        <authorList>
            <consortium name="The Broad Institute Genomics Platform"/>
            <consortium name="The Broad Institute Genome Sequencing Center for Infectious Disease"/>
            <person name="Wu L."/>
            <person name="Ma J."/>
        </authorList>
    </citation>
    <scope>NUCLEOTIDE SEQUENCE [LARGE SCALE GENOMIC DNA]</scope>
    <source>
        <strain evidence="7">CGMCC 4.7382</strain>
    </source>
</reference>
<protein>
    <submittedName>
        <fullName evidence="6">DoxX family protein</fullName>
    </submittedName>
</protein>
<dbReference type="Proteomes" id="UP001596540">
    <property type="component" value="Unassembled WGS sequence"/>
</dbReference>
<dbReference type="InterPro" id="IPR032808">
    <property type="entry name" value="DoxX"/>
</dbReference>
<organism evidence="6 7">
    <name type="scientific">Marinactinospora rubrisoli</name>
    <dbReference type="NCBI Taxonomy" id="2715399"/>
    <lineage>
        <taxon>Bacteria</taxon>
        <taxon>Bacillati</taxon>
        <taxon>Actinomycetota</taxon>
        <taxon>Actinomycetes</taxon>
        <taxon>Streptosporangiales</taxon>
        <taxon>Nocardiopsidaceae</taxon>
        <taxon>Marinactinospora</taxon>
    </lineage>
</organism>
<keyword evidence="2 5" id="KW-0812">Transmembrane</keyword>
<sequence length="115" mass="11500">MFVAYAAVGVLLALALVFSAIGKLTRNPVIVQNMTTVGAAGLMPFLAGCEIAGALGLLAGLGYPPLGIAAAVGVVLYFVGAIVAHLRVRDYKGTPGALVLLIVAGAALALRVLSL</sequence>
<feature type="transmembrane region" description="Helical" evidence="5">
    <location>
        <begin position="35"/>
        <end position="59"/>
    </location>
</feature>
<keyword evidence="7" id="KW-1185">Reference proteome</keyword>
<feature type="transmembrane region" description="Helical" evidence="5">
    <location>
        <begin position="94"/>
        <end position="113"/>
    </location>
</feature>
<name>A0ABW2KEX8_9ACTN</name>
<dbReference type="Pfam" id="PF13564">
    <property type="entry name" value="DoxX_2"/>
    <property type="match status" value="1"/>
</dbReference>
<evidence type="ECO:0000256" key="4">
    <source>
        <dbReference type="ARBA" id="ARBA00023136"/>
    </source>
</evidence>
<evidence type="ECO:0000313" key="7">
    <source>
        <dbReference type="Proteomes" id="UP001596540"/>
    </source>
</evidence>
<evidence type="ECO:0000256" key="3">
    <source>
        <dbReference type="ARBA" id="ARBA00022989"/>
    </source>
</evidence>
<accession>A0ABW2KEX8</accession>
<comment type="subcellular location">
    <subcellularLocation>
        <location evidence="1">Membrane</location>
        <topology evidence="1">Multi-pass membrane protein</topology>
    </subcellularLocation>
</comment>
<feature type="transmembrane region" description="Helical" evidence="5">
    <location>
        <begin position="66"/>
        <end position="88"/>
    </location>
</feature>
<evidence type="ECO:0000256" key="1">
    <source>
        <dbReference type="ARBA" id="ARBA00004141"/>
    </source>
</evidence>
<evidence type="ECO:0000256" key="2">
    <source>
        <dbReference type="ARBA" id="ARBA00022692"/>
    </source>
</evidence>
<evidence type="ECO:0000256" key="5">
    <source>
        <dbReference type="SAM" id="Phobius"/>
    </source>
</evidence>
<gene>
    <name evidence="6" type="ORF">ACFQRF_12120</name>
</gene>